<dbReference type="STRING" id="1314778.A0A5C3PUX6"/>
<dbReference type="PANTHER" id="PTHR22796">
    <property type="entry name" value="URG4-RELATED"/>
    <property type="match status" value="1"/>
</dbReference>
<dbReference type="SMART" id="SM00327">
    <property type="entry name" value="VWA"/>
    <property type="match status" value="1"/>
</dbReference>
<gene>
    <name evidence="2" type="ORF">K466DRAFT_478287</name>
</gene>
<dbReference type="EMBL" id="ML210979">
    <property type="protein sequence ID" value="TFK93595.1"/>
    <property type="molecule type" value="Genomic_DNA"/>
</dbReference>
<sequence>MSGDAAGTPSEKKDSSDLVTVIPGLYRVLDLMHERGSGGLVDKIIIEQDSLGRFINDLRPHAYTSITKVDFASLDQVDVKPVGIYGSKGAIIEYLKIKEVIDERTAAALLQPTDDRDVPSLRSGMYVLRDKIEGAVYVIYWPEDTTWDDNAASSVRRNRITFMRYLTKITDQVVCLLSDEHAQAIVWRDEVEPEDEDMDDDDDDRLFTFEVSKTNEQEEGITSRPGFTVRGSTGRGFIRLIIMLSQLTSAYISERAPPADSGVDPLLLRPRVAAGETQQGILTVEYVAAQQRQHTATESYSTFRLKEVLQREVVRLSDDLSSEDIETLLDAGLKHGVPMAVAHYKKAIRDVNQSAHDIKQCELEDAMTRIDSEGAVLLHCIEESLMSEVLAKFPSVIYYPASVPLPPDDGKLIILDVYRLSNAPSRPAPLKELCNLYPAVGKMLHEVNGLTKLDQVTTTRYKKLKEKILALHYLLGENDSLDDQERNELVASIMENGLDKQSSSTAGAWVINKAKGFFSSLMGSDSAPTRVTDVPRVILADHDRVFLSRLSQIADTWPMLAEVATQAAGLAREHFQDTVKKEAKTLQTKIKSIQRKECQELITRKVDSEKKRELEQLRVTLLEALKSSGPAVPTGRCVNQETFCVDDCSMMTLSPPSYRLAVTTETLAEPSLCYSLFPLELVQDDRHRMQEDLSHVPRPRIHPNSSSTFNLPADTAILYFHLLPSSRCLLITRDRVGDCSIYLSSIATLHDAIGKRPTKLLKRDKIGENIIFSYDETKRILAICNVSGRDSKRQVQLNTFAFDEAYTSLQGMGSAVNLGLWYDSAVAIKHMSFVSGSEELVFIDDFARARIFSLVTQQFRPATLQLPAVPSAIHAAPDGSCFLAMYHANDSDVGSIRAYHWTSFGSSEGIDVNVPEPMLTLKDAVITSLMSRNNVYLLALDPPEHALRSVAFTITRKVTEFTFKEKGGSLGRHGRDQSTRYNCLLDCHADVWTRFPVVPAVRRETIISSGLRQPRSLTFVSSIPRSPFASHFSALIDDFERTTRKPTNGELSSIQVLSVDHDEFTDGYPFVPSTFHAGEWLVELLCLIPIHIAVTRDNRFVPLKDGVWSADLERSLLGADVAKIVDSISFGWYESLFQSYMAKKPVKVVSSMGRQSVGKSFALNHLVDTSFAGSAMRTTEGVWMSVTPTDEALIVALDFEGETHTPPIERSAQEDTLLVLFNTAISNLVLFRNNFALSRDITGLFQSFQSSASVLDPEANPMLFQSTLVIIIKDVVESDKNEIKKEFHLKFQQIVQAEQAMNFITRLHRNRLDIVPWPVIESKQFYTLFKAIKRRLDQQAITHSGGAVFLQTMKTLMAKLKANDWGSMSQNLAAHRAQLLLSLLPNALVFGASEIIPDFEPLTDFDTAAIIDVPDTRARFHIPENGPKGQPPSREAALQQLCTEWSSSGQRFDMSDTEWIEGLQAFIDDQVDMRIQHVRSWLIANTMKFPPTHADIQGLHRTFDVLAIDLKAGVQLCRTKCNLCNLTCILSRQHNGEHDCHTNHQCPRRCQYTEGVDHDDQEPCGLLAGHPGPHLCDVTAHTCGQPCKLKGKRGCQGACVKTIDHDDDEHACTANLHECGMPCSLSDVRAPNGRLFACDQPCAIASDIPHGEHRCDSRQCPIGCQLCKRLCAERDHLHGLDTGAIHLCGQEHACSALCSAKGTCRIETAPQSVEATFTGRHESFQYTKRLPCVVMIPPGETEHHGEHSHDIDTKCFHHCETRCPDCGYFCTLPLGHPQQEHETSHGSMSKTKWAVDGPDGTVLEVNGRKFGTNDDGAPMLCSMYCRSMGRHAHIDWCRSDDARACTGPELEHIGTAMQPHPRKAKDWISHSLYWKRTDPYSQEDQANFAKCDRMCGGPEHNATAQAAAQPSYCTLPILHPRQTLDQAPPGGLGYISNDGHAFLCRNPAVLRQAFHVIFVIDRSGSMHCTDRRPLNNTPTSQLIRRTHNNRLGAVCSSLQGFWEARHQAVAAAGGNGGAVRRDAYTVILFNHGVTNAIVHDFRSAPVDLLNSVLRHHADGGTNYTAAIAAARASMETHWSTERSPVIIFLSDGECSIADETMQDLCRRSIALGKPLSFHSVAFGPNTGTLRRMAQIALDVESRAPRDPVNPHAGIPSSYTEALDTVRLAETFLGIADSLAKPRGALFRG</sequence>
<organism evidence="2 3">
    <name type="scientific">Polyporus arcularius HHB13444</name>
    <dbReference type="NCBI Taxonomy" id="1314778"/>
    <lineage>
        <taxon>Eukaryota</taxon>
        <taxon>Fungi</taxon>
        <taxon>Dikarya</taxon>
        <taxon>Basidiomycota</taxon>
        <taxon>Agaricomycotina</taxon>
        <taxon>Agaricomycetes</taxon>
        <taxon>Polyporales</taxon>
        <taxon>Polyporaceae</taxon>
        <taxon>Polyporus</taxon>
    </lineage>
</organism>
<dbReference type="Gene3D" id="3.40.50.410">
    <property type="entry name" value="von Willebrand factor, type A domain"/>
    <property type="match status" value="1"/>
</dbReference>
<dbReference type="Gene3D" id="3.40.50.300">
    <property type="entry name" value="P-loop containing nucleotide triphosphate hydrolases"/>
    <property type="match status" value="1"/>
</dbReference>
<dbReference type="PROSITE" id="PS50234">
    <property type="entry name" value="VWFA"/>
    <property type="match status" value="1"/>
</dbReference>
<dbReference type="InterPro" id="IPR002035">
    <property type="entry name" value="VWF_A"/>
</dbReference>
<name>A0A5C3PUX6_9APHY</name>
<feature type="domain" description="VWFA" evidence="1">
    <location>
        <begin position="1955"/>
        <end position="2171"/>
    </location>
</feature>
<dbReference type="InterPro" id="IPR027417">
    <property type="entry name" value="P-loop_NTPase"/>
</dbReference>
<dbReference type="SUPFAM" id="SSF53300">
    <property type="entry name" value="vWA-like"/>
    <property type="match status" value="1"/>
</dbReference>
<protein>
    <recommendedName>
        <fullName evidence="1">VWFA domain-containing protein</fullName>
    </recommendedName>
</protein>
<reference evidence="2 3" key="1">
    <citation type="journal article" date="2019" name="Nat. Ecol. Evol.">
        <title>Megaphylogeny resolves global patterns of mushroom evolution.</title>
        <authorList>
            <person name="Varga T."/>
            <person name="Krizsan K."/>
            <person name="Foldi C."/>
            <person name="Dima B."/>
            <person name="Sanchez-Garcia M."/>
            <person name="Sanchez-Ramirez S."/>
            <person name="Szollosi G.J."/>
            <person name="Szarkandi J.G."/>
            <person name="Papp V."/>
            <person name="Albert L."/>
            <person name="Andreopoulos W."/>
            <person name="Angelini C."/>
            <person name="Antonin V."/>
            <person name="Barry K.W."/>
            <person name="Bougher N.L."/>
            <person name="Buchanan P."/>
            <person name="Buyck B."/>
            <person name="Bense V."/>
            <person name="Catcheside P."/>
            <person name="Chovatia M."/>
            <person name="Cooper J."/>
            <person name="Damon W."/>
            <person name="Desjardin D."/>
            <person name="Finy P."/>
            <person name="Geml J."/>
            <person name="Haridas S."/>
            <person name="Hughes K."/>
            <person name="Justo A."/>
            <person name="Karasinski D."/>
            <person name="Kautmanova I."/>
            <person name="Kiss B."/>
            <person name="Kocsube S."/>
            <person name="Kotiranta H."/>
            <person name="LaButti K.M."/>
            <person name="Lechner B.E."/>
            <person name="Liimatainen K."/>
            <person name="Lipzen A."/>
            <person name="Lukacs Z."/>
            <person name="Mihaltcheva S."/>
            <person name="Morgado L.N."/>
            <person name="Niskanen T."/>
            <person name="Noordeloos M.E."/>
            <person name="Ohm R.A."/>
            <person name="Ortiz-Santana B."/>
            <person name="Ovrebo C."/>
            <person name="Racz N."/>
            <person name="Riley R."/>
            <person name="Savchenko A."/>
            <person name="Shiryaev A."/>
            <person name="Soop K."/>
            <person name="Spirin V."/>
            <person name="Szebenyi C."/>
            <person name="Tomsovsky M."/>
            <person name="Tulloss R.E."/>
            <person name="Uehling J."/>
            <person name="Grigoriev I.V."/>
            <person name="Vagvolgyi C."/>
            <person name="Papp T."/>
            <person name="Martin F.M."/>
            <person name="Miettinen O."/>
            <person name="Hibbett D.S."/>
            <person name="Nagy L.G."/>
        </authorList>
    </citation>
    <scope>NUCLEOTIDE SEQUENCE [LARGE SCALE GENOMIC DNA]</scope>
    <source>
        <strain evidence="2 3">HHB13444</strain>
    </source>
</reference>
<dbReference type="Proteomes" id="UP000308197">
    <property type="component" value="Unassembled WGS sequence"/>
</dbReference>
<dbReference type="InParanoid" id="A0A5C3PUX6"/>
<dbReference type="PANTHER" id="PTHR22796:SF1">
    <property type="entry name" value="VWFA DOMAIN-CONTAINING PROTEIN"/>
    <property type="match status" value="1"/>
</dbReference>
<proteinExistence type="predicted"/>
<accession>A0A5C3PUX6</accession>
<dbReference type="SUPFAM" id="SSF52540">
    <property type="entry name" value="P-loop containing nucleoside triphosphate hydrolases"/>
    <property type="match status" value="1"/>
</dbReference>
<dbReference type="InterPro" id="IPR036465">
    <property type="entry name" value="vWFA_dom_sf"/>
</dbReference>
<evidence type="ECO:0000313" key="2">
    <source>
        <dbReference type="EMBL" id="TFK93595.1"/>
    </source>
</evidence>
<keyword evidence="3" id="KW-1185">Reference proteome</keyword>
<dbReference type="Pfam" id="PF13519">
    <property type="entry name" value="VWA_2"/>
    <property type="match status" value="1"/>
</dbReference>
<evidence type="ECO:0000259" key="1">
    <source>
        <dbReference type="PROSITE" id="PS50234"/>
    </source>
</evidence>
<evidence type="ECO:0000313" key="3">
    <source>
        <dbReference type="Proteomes" id="UP000308197"/>
    </source>
</evidence>